<dbReference type="GO" id="GO:0140359">
    <property type="term" value="F:ABC-type transporter activity"/>
    <property type="evidence" value="ECO:0007669"/>
    <property type="project" value="InterPro"/>
</dbReference>
<sequence>MRRSVIILFAKQLWQTTFRSKVLHITMVLVTVLIAFAAYSGWDNYNTQNRIRNFYQEEARHSWESNPDKHPHRMAHYGSFAFRLKHKLSLFDFGMENYTGNAVFLEAHKQNTINFSEASLSTGLLRFGEISMAMLLKIIFPLLIFYLGYGALAGERENNTLKIMINQGATWSEIFFGKSLGLMSLAMFFFIPVIIITLLFMFLAEGNPITSSELLSYFILILSYVLFFGIISSITILISAMSKTAKDSLIKLLGIWLFFIIILPKTLQAFGHYLYPTPSKIEFESIVENDLIKEGDSHNPDDIHYKAIKDSVLLANNVESVDQLPFNYGGFIMSQSEKISASIYNQHLNDLLTTYKSQNAIERFSAILNPYTAIKHISMAFSGTDFASYINFQHQAERYRYQLAQEMNSLQMKFIPNKKTDTPSIIDKSHWEAFPDFKYDHLPVLSILKNEALSIFSLILWSILSIIIVKKISKKTKVL</sequence>
<dbReference type="Pfam" id="PF12679">
    <property type="entry name" value="ABC2_membrane_2"/>
    <property type="match status" value="1"/>
</dbReference>
<evidence type="ECO:0000313" key="3">
    <source>
        <dbReference type="Proteomes" id="UP000023541"/>
    </source>
</evidence>
<proteinExistence type="predicted"/>
<dbReference type="STRING" id="1317122.ATO12_20300"/>
<protein>
    <submittedName>
        <fullName evidence="2">ABC transporter permease</fullName>
    </submittedName>
</protein>
<dbReference type="Pfam" id="PF12040">
    <property type="entry name" value="DUF3526"/>
    <property type="match status" value="1"/>
</dbReference>
<keyword evidence="1" id="KW-0812">Transmembrane</keyword>
<keyword evidence="1" id="KW-0472">Membrane</keyword>
<comment type="caution">
    <text evidence="2">The sequence shown here is derived from an EMBL/GenBank/DDBJ whole genome shotgun (WGS) entry which is preliminary data.</text>
</comment>
<accession>A0A023BTN5</accession>
<dbReference type="AlphaFoldDB" id="A0A023BTN5"/>
<feature type="transmembrane region" description="Helical" evidence="1">
    <location>
        <begin position="452"/>
        <end position="469"/>
    </location>
</feature>
<dbReference type="PANTHER" id="PTHR43471">
    <property type="entry name" value="ABC TRANSPORTER PERMEASE"/>
    <property type="match status" value="1"/>
</dbReference>
<reference evidence="2 3" key="1">
    <citation type="submission" date="2014-04" db="EMBL/GenBank/DDBJ databases">
        <title>Aquimarina sp. 22II-S11-z7 Genome Sequencing.</title>
        <authorList>
            <person name="Lai Q."/>
        </authorList>
    </citation>
    <scope>NUCLEOTIDE SEQUENCE [LARGE SCALE GENOMIC DNA]</scope>
    <source>
        <strain evidence="2 3">22II-S11-z7</strain>
    </source>
</reference>
<dbReference type="Proteomes" id="UP000023541">
    <property type="component" value="Unassembled WGS sequence"/>
</dbReference>
<feature type="transmembrane region" description="Helical" evidence="1">
    <location>
        <begin position="21"/>
        <end position="42"/>
    </location>
</feature>
<dbReference type="RefSeq" id="WP_034243386.1">
    <property type="nucleotide sequence ID" value="NZ_AQRA01000006.1"/>
</dbReference>
<keyword evidence="1" id="KW-1133">Transmembrane helix</keyword>
<feature type="transmembrane region" description="Helical" evidence="1">
    <location>
        <begin position="252"/>
        <end position="275"/>
    </location>
</feature>
<dbReference type="GO" id="GO:0005886">
    <property type="term" value="C:plasma membrane"/>
    <property type="evidence" value="ECO:0007669"/>
    <property type="project" value="UniProtKB-SubCell"/>
</dbReference>
<evidence type="ECO:0000256" key="1">
    <source>
        <dbReference type="SAM" id="Phobius"/>
    </source>
</evidence>
<dbReference type="PANTHER" id="PTHR43471:SF1">
    <property type="entry name" value="ABC TRANSPORTER PERMEASE PROTEIN NOSY-RELATED"/>
    <property type="match status" value="1"/>
</dbReference>
<dbReference type="OrthoDB" id="184009at2"/>
<organism evidence="2 3">
    <name type="scientific">Aquimarina atlantica</name>
    <dbReference type="NCBI Taxonomy" id="1317122"/>
    <lineage>
        <taxon>Bacteria</taxon>
        <taxon>Pseudomonadati</taxon>
        <taxon>Bacteroidota</taxon>
        <taxon>Flavobacteriia</taxon>
        <taxon>Flavobacteriales</taxon>
        <taxon>Flavobacteriaceae</taxon>
        <taxon>Aquimarina</taxon>
    </lineage>
</organism>
<dbReference type="EMBL" id="AQRA01000006">
    <property type="protein sequence ID" value="EZH73345.1"/>
    <property type="molecule type" value="Genomic_DNA"/>
</dbReference>
<evidence type="ECO:0000313" key="2">
    <source>
        <dbReference type="EMBL" id="EZH73345.1"/>
    </source>
</evidence>
<dbReference type="InterPro" id="IPR021913">
    <property type="entry name" value="DUF3526"/>
</dbReference>
<keyword evidence="3" id="KW-1185">Reference proteome</keyword>
<feature type="transmembrane region" description="Helical" evidence="1">
    <location>
        <begin position="130"/>
        <end position="152"/>
    </location>
</feature>
<feature type="transmembrane region" description="Helical" evidence="1">
    <location>
        <begin position="180"/>
        <end position="203"/>
    </location>
</feature>
<feature type="transmembrane region" description="Helical" evidence="1">
    <location>
        <begin position="215"/>
        <end position="240"/>
    </location>
</feature>
<gene>
    <name evidence="2" type="ORF">ATO12_20300</name>
</gene>
<dbReference type="eggNOG" id="COG1277">
    <property type="taxonomic scope" value="Bacteria"/>
</dbReference>
<name>A0A023BTN5_9FLAO</name>